<gene>
    <name evidence="1" type="ORF">GW7_17987</name>
</gene>
<protein>
    <submittedName>
        <fullName evidence="1">Aftiphilin</fullName>
    </submittedName>
</protein>
<evidence type="ECO:0000313" key="1">
    <source>
        <dbReference type="EMBL" id="EHB05336.1"/>
    </source>
</evidence>
<sequence>MNTCTSDQFQESLPPIQFDWSSSGLTNTLDGVAPELYELTTSKLEISTSGLTVTDAFARHMSTVEKMSTSTRKPKREEHLSEEAIKVISSLPDFTFMHGKALMFPATIAPSTSSQGHADCYLL</sequence>
<dbReference type="AlphaFoldDB" id="G5B7S5"/>
<organism evidence="1 2">
    <name type="scientific">Heterocephalus glaber</name>
    <name type="common">Naked mole rat</name>
    <dbReference type="NCBI Taxonomy" id="10181"/>
    <lineage>
        <taxon>Eukaryota</taxon>
        <taxon>Metazoa</taxon>
        <taxon>Chordata</taxon>
        <taxon>Craniata</taxon>
        <taxon>Vertebrata</taxon>
        <taxon>Euteleostomi</taxon>
        <taxon>Mammalia</taxon>
        <taxon>Eutheria</taxon>
        <taxon>Euarchontoglires</taxon>
        <taxon>Glires</taxon>
        <taxon>Rodentia</taxon>
        <taxon>Hystricomorpha</taxon>
        <taxon>Bathyergidae</taxon>
        <taxon>Heterocephalus</taxon>
    </lineage>
</organism>
<dbReference type="GO" id="GO:0032588">
    <property type="term" value="C:trans-Golgi network membrane"/>
    <property type="evidence" value="ECO:0007669"/>
    <property type="project" value="InterPro"/>
</dbReference>
<proteinExistence type="predicted"/>
<dbReference type="PANTHER" id="PTHR16156">
    <property type="entry name" value="AFTIPHILIN A-RELATED"/>
    <property type="match status" value="1"/>
</dbReference>
<dbReference type="PANTHER" id="PTHR16156:SF9">
    <property type="entry name" value="AFTIPHILIN"/>
    <property type="match status" value="1"/>
</dbReference>
<name>G5B7S5_HETGA</name>
<dbReference type="EMBL" id="JH168797">
    <property type="protein sequence ID" value="EHB05336.1"/>
    <property type="molecule type" value="Genomic_DNA"/>
</dbReference>
<dbReference type="InParanoid" id="G5B7S5"/>
<reference evidence="1 2" key="1">
    <citation type="journal article" date="2011" name="Nature">
        <title>Genome sequencing reveals insights into physiology and longevity of the naked mole rat.</title>
        <authorList>
            <person name="Kim E.B."/>
            <person name="Fang X."/>
            <person name="Fushan A.A."/>
            <person name="Huang Z."/>
            <person name="Lobanov A.V."/>
            <person name="Han L."/>
            <person name="Marino S.M."/>
            <person name="Sun X."/>
            <person name="Turanov A.A."/>
            <person name="Yang P."/>
            <person name="Yim S.H."/>
            <person name="Zhao X."/>
            <person name="Kasaikina M.V."/>
            <person name="Stoletzki N."/>
            <person name="Peng C."/>
            <person name="Polak P."/>
            <person name="Xiong Z."/>
            <person name="Kiezun A."/>
            <person name="Zhu Y."/>
            <person name="Chen Y."/>
            <person name="Kryukov G.V."/>
            <person name="Zhang Q."/>
            <person name="Peshkin L."/>
            <person name="Yang L."/>
            <person name="Bronson R.T."/>
            <person name="Buffenstein R."/>
            <person name="Wang B."/>
            <person name="Han C."/>
            <person name="Li Q."/>
            <person name="Chen L."/>
            <person name="Zhao W."/>
            <person name="Sunyaev S.R."/>
            <person name="Park T.J."/>
            <person name="Zhang G."/>
            <person name="Wang J."/>
            <person name="Gladyshev V.N."/>
        </authorList>
    </citation>
    <scope>NUCLEOTIDE SEQUENCE [LARGE SCALE GENOMIC DNA]</scope>
</reference>
<dbReference type="InterPro" id="IPR046359">
    <property type="entry name" value="Aftin-like"/>
</dbReference>
<evidence type="ECO:0000313" key="2">
    <source>
        <dbReference type="Proteomes" id="UP000006813"/>
    </source>
</evidence>
<dbReference type="GO" id="GO:0030121">
    <property type="term" value="C:AP-1 adaptor complex"/>
    <property type="evidence" value="ECO:0007669"/>
    <property type="project" value="TreeGrafter"/>
</dbReference>
<dbReference type="STRING" id="10181.G5B7S5"/>
<dbReference type="GO" id="GO:0030276">
    <property type="term" value="F:clathrin binding"/>
    <property type="evidence" value="ECO:0007669"/>
    <property type="project" value="InterPro"/>
</dbReference>
<accession>G5B7S5</accession>
<dbReference type="Proteomes" id="UP000006813">
    <property type="component" value="Unassembled WGS sequence"/>
</dbReference>